<dbReference type="InterPro" id="IPR036259">
    <property type="entry name" value="MFS_trans_sf"/>
</dbReference>
<dbReference type="AlphaFoldDB" id="A0A8H6B9I4"/>
<gene>
    <name evidence="2" type="ORF">HII12_004724</name>
</gene>
<name>A0A8H6B9I4_DEKBR</name>
<comment type="caution">
    <text evidence="2">The sequence shown here is derived from an EMBL/GenBank/DDBJ whole genome shotgun (WGS) entry which is preliminary data.</text>
</comment>
<sequence length="188" mass="21444">MVGSYVIGILLDLKKLSRRTRGIFGWVSLFILTQVIWGIGMLWVKGRTRNQTVSLIDFKEGRYIGPMFLYMFFGFYDAIWQCYTYWIMGALTNSARKGAIYAGWYKGLQSAGSAIAWSMDLNEKPYKTMYGTTWGLLAGSLVVAFPILYLKVENTTEIEKDLKDIKGVSQELVDELNIQKTITTKERA</sequence>
<dbReference type="Proteomes" id="UP000568158">
    <property type="component" value="Unassembled WGS sequence"/>
</dbReference>
<evidence type="ECO:0000256" key="1">
    <source>
        <dbReference type="SAM" id="Phobius"/>
    </source>
</evidence>
<keyword evidence="1" id="KW-0812">Transmembrane</keyword>
<evidence type="ECO:0000313" key="2">
    <source>
        <dbReference type="EMBL" id="KAF6007204.1"/>
    </source>
</evidence>
<accession>A0A8H6B9I4</accession>
<protein>
    <submittedName>
        <fullName evidence="2">Uncharacterized protein</fullName>
    </submittedName>
</protein>
<proteinExistence type="predicted"/>
<keyword evidence="1" id="KW-1133">Transmembrane helix</keyword>
<dbReference type="SUPFAM" id="SSF103473">
    <property type="entry name" value="MFS general substrate transporter"/>
    <property type="match status" value="1"/>
</dbReference>
<feature type="transmembrane region" description="Helical" evidence="1">
    <location>
        <begin position="129"/>
        <end position="150"/>
    </location>
</feature>
<reference evidence="2 3" key="1">
    <citation type="journal article" date="2020" name="Appl. Microbiol. Biotechnol.">
        <title>Targeted gene deletion in Brettanomyces bruxellensis with an expression-free CRISPR-Cas9 system.</title>
        <authorList>
            <person name="Varela C."/>
            <person name="Bartel C."/>
            <person name="Onetto C."/>
            <person name="Borneman A."/>
        </authorList>
    </citation>
    <scope>NUCLEOTIDE SEQUENCE [LARGE SCALE GENOMIC DNA]</scope>
    <source>
        <strain evidence="2 3">AWRI1613</strain>
    </source>
</reference>
<organism evidence="2 3">
    <name type="scientific">Dekkera bruxellensis</name>
    <name type="common">Brettanomyces custersii</name>
    <dbReference type="NCBI Taxonomy" id="5007"/>
    <lineage>
        <taxon>Eukaryota</taxon>
        <taxon>Fungi</taxon>
        <taxon>Dikarya</taxon>
        <taxon>Ascomycota</taxon>
        <taxon>Saccharomycotina</taxon>
        <taxon>Pichiomycetes</taxon>
        <taxon>Pichiales</taxon>
        <taxon>Pichiaceae</taxon>
        <taxon>Brettanomyces</taxon>
    </lineage>
</organism>
<feature type="transmembrane region" description="Helical" evidence="1">
    <location>
        <begin position="23"/>
        <end position="43"/>
    </location>
</feature>
<keyword evidence="1" id="KW-0472">Membrane</keyword>
<evidence type="ECO:0000313" key="3">
    <source>
        <dbReference type="Proteomes" id="UP000568158"/>
    </source>
</evidence>
<feature type="transmembrane region" description="Helical" evidence="1">
    <location>
        <begin position="63"/>
        <end position="86"/>
    </location>
</feature>
<dbReference type="EMBL" id="JABCYN010000043">
    <property type="protein sequence ID" value="KAF6007204.1"/>
    <property type="molecule type" value="Genomic_DNA"/>
</dbReference>